<dbReference type="Proteomes" id="UP000789595">
    <property type="component" value="Unassembled WGS sequence"/>
</dbReference>
<dbReference type="EMBL" id="CAKKNE010000002">
    <property type="protein sequence ID" value="CAH0367459.1"/>
    <property type="molecule type" value="Genomic_DNA"/>
</dbReference>
<dbReference type="AlphaFoldDB" id="A0A8J2SJ06"/>
<evidence type="ECO:0000313" key="1">
    <source>
        <dbReference type="EMBL" id="CAH0367459.1"/>
    </source>
</evidence>
<reference evidence="1" key="1">
    <citation type="submission" date="2021-11" db="EMBL/GenBank/DDBJ databases">
        <authorList>
            <consortium name="Genoscope - CEA"/>
            <person name="William W."/>
        </authorList>
    </citation>
    <scope>NUCLEOTIDE SEQUENCE</scope>
</reference>
<proteinExistence type="predicted"/>
<organism evidence="1 2">
    <name type="scientific">Pelagomonas calceolata</name>
    <dbReference type="NCBI Taxonomy" id="35677"/>
    <lineage>
        <taxon>Eukaryota</taxon>
        <taxon>Sar</taxon>
        <taxon>Stramenopiles</taxon>
        <taxon>Ochrophyta</taxon>
        <taxon>Pelagophyceae</taxon>
        <taxon>Pelagomonadales</taxon>
        <taxon>Pelagomonadaceae</taxon>
        <taxon>Pelagomonas</taxon>
    </lineage>
</organism>
<name>A0A8J2SJ06_9STRA</name>
<dbReference type="OrthoDB" id="40002at2759"/>
<protein>
    <submittedName>
        <fullName evidence="1">Uncharacterized protein</fullName>
    </submittedName>
</protein>
<keyword evidence="2" id="KW-1185">Reference proteome</keyword>
<gene>
    <name evidence="1" type="ORF">PECAL_2P04810</name>
</gene>
<accession>A0A8J2SJ06</accession>
<comment type="caution">
    <text evidence="1">The sequence shown here is derived from an EMBL/GenBank/DDBJ whole genome shotgun (WGS) entry which is preliminary data.</text>
</comment>
<sequence>MTRDASKRLVSATQMSPVTESQLASGSDGIVDHQPSAANRTFAAVRFEHKEYNVTNYFEKFWIIPGIIPLCCTLEQKLFLEPEEAHLVTTTCCSTQTQRRPYGELQAVEHLRCLGCCHCFQFAETKVSPQCFCAGDLVAEIVKELKTRMKARGDTGQIKRAEQLLGEIQILKAQAQSTDAKLDAILKHLNIDAPPPTAAATATQQPLGSVAASAY</sequence>
<evidence type="ECO:0000313" key="2">
    <source>
        <dbReference type="Proteomes" id="UP000789595"/>
    </source>
</evidence>